<evidence type="ECO:0000313" key="1">
    <source>
        <dbReference type="EMBL" id="KAK4103538.1"/>
    </source>
</evidence>
<keyword evidence="2" id="KW-1185">Reference proteome</keyword>
<dbReference type="Proteomes" id="UP001305647">
    <property type="component" value="Unassembled WGS sequence"/>
</dbReference>
<gene>
    <name evidence="1" type="ORF">N658DRAFT_277893</name>
</gene>
<evidence type="ECO:0000313" key="2">
    <source>
        <dbReference type="Proteomes" id="UP001305647"/>
    </source>
</evidence>
<reference evidence="1" key="1">
    <citation type="journal article" date="2023" name="Mol. Phylogenet. Evol.">
        <title>Genome-scale phylogeny and comparative genomics of the fungal order Sordariales.</title>
        <authorList>
            <person name="Hensen N."/>
            <person name="Bonometti L."/>
            <person name="Westerberg I."/>
            <person name="Brannstrom I.O."/>
            <person name="Guillou S."/>
            <person name="Cros-Aarteil S."/>
            <person name="Calhoun S."/>
            <person name="Haridas S."/>
            <person name="Kuo A."/>
            <person name="Mondo S."/>
            <person name="Pangilinan J."/>
            <person name="Riley R."/>
            <person name="LaButti K."/>
            <person name="Andreopoulos B."/>
            <person name="Lipzen A."/>
            <person name="Chen C."/>
            <person name="Yan M."/>
            <person name="Daum C."/>
            <person name="Ng V."/>
            <person name="Clum A."/>
            <person name="Steindorff A."/>
            <person name="Ohm R.A."/>
            <person name="Martin F."/>
            <person name="Silar P."/>
            <person name="Natvig D.O."/>
            <person name="Lalanne C."/>
            <person name="Gautier V."/>
            <person name="Ament-Velasquez S.L."/>
            <person name="Kruys A."/>
            <person name="Hutchinson M.I."/>
            <person name="Powell A.J."/>
            <person name="Barry K."/>
            <person name="Miller A.N."/>
            <person name="Grigoriev I.V."/>
            <person name="Debuchy R."/>
            <person name="Gladieux P."/>
            <person name="Hiltunen Thoren M."/>
            <person name="Johannesson H."/>
        </authorList>
    </citation>
    <scope>NUCLEOTIDE SEQUENCE</scope>
    <source>
        <strain evidence="1">CBS 757.83</strain>
    </source>
</reference>
<organism evidence="1 2">
    <name type="scientific">Parathielavia hyrcaniae</name>
    <dbReference type="NCBI Taxonomy" id="113614"/>
    <lineage>
        <taxon>Eukaryota</taxon>
        <taxon>Fungi</taxon>
        <taxon>Dikarya</taxon>
        <taxon>Ascomycota</taxon>
        <taxon>Pezizomycotina</taxon>
        <taxon>Sordariomycetes</taxon>
        <taxon>Sordariomycetidae</taxon>
        <taxon>Sordariales</taxon>
        <taxon>Chaetomiaceae</taxon>
        <taxon>Parathielavia</taxon>
    </lineage>
</organism>
<comment type="caution">
    <text evidence="1">The sequence shown here is derived from an EMBL/GenBank/DDBJ whole genome shotgun (WGS) entry which is preliminary data.</text>
</comment>
<sequence>MVNDASSCPSWWHALSRLRTLVGCDVAAGSDQRPCRVTQQLAPGAGPGRAKRRCGTTTKPLRVSSKAGVVTKVGQSNEGFTLLITYGSSFIRSPVAYKAT</sequence>
<protein>
    <submittedName>
        <fullName evidence="1">Uncharacterized protein</fullName>
    </submittedName>
</protein>
<name>A0AAN6Q4T6_9PEZI</name>
<dbReference type="AlphaFoldDB" id="A0AAN6Q4T6"/>
<dbReference type="EMBL" id="MU863628">
    <property type="protein sequence ID" value="KAK4103538.1"/>
    <property type="molecule type" value="Genomic_DNA"/>
</dbReference>
<reference evidence="1" key="2">
    <citation type="submission" date="2023-05" db="EMBL/GenBank/DDBJ databases">
        <authorList>
            <consortium name="Lawrence Berkeley National Laboratory"/>
            <person name="Steindorff A."/>
            <person name="Hensen N."/>
            <person name="Bonometti L."/>
            <person name="Westerberg I."/>
            <person name="Brannstrom I.O."/>
            <person name="Guillou S."/>
            <person name="Cros-Aarteil S."/>
            <person name="Calhoun S."/>
            <person name="Haridas S."/>
            <person name="Kuo A."/>
            <person name="Mondo S."/>
            <person name="Pangilinan J."/>
            <person name="Riley R."/>
            <person name="Labutti K."/>
            <person name="Andreopoulos B."/>
            <person name="Lipzen A."/>
            <person name="Chen C."/>
            <person name="Yanf M."/>
            <person name="Daum C."/>
            <person name="Ng V."/>
            <person name="Clum A."/>
            <person name="Ohm R."/>
            <person name="Martin F."/>
            <person name="Silar P."/>
            <person name="Natvig D."/>
            <person name="Lalanne C."/>
            <person name="Gautier V."/>
            <person name="Ament-Velasquez S.L."/>
            <person name="Kruys A."/>
            <person name="Hutchinson M.I."/>
            <person name="Powell A.J."/>
            <person name="Barry K."/>
            <person name="Miller A.N."/>
            <person name="Grigoriev I.V."/>
            <person name="Debuchy R."/>
            <person name="Gladieux P."/>
            <person name="Thoren M.H."/>
            <person name="Johannesson H."/>
        </authorList>
    </citation>
    <scope>NUCLEOTIDE SEQUENCE</scope>
    <source>
        <strain evidence="1">CBS 757.83</strain>
    </source>
</reference>
<accession>A0AAN6Q4T6</accession>
<proteinExistence type="predicted"/>